<comment type="caution">
    <text evidence="3">The sequence shown here is derived from an EMBL/GenBank/DDBJ whole genome shotgun (WGS) entry which is preliminary data.</text>
</comment>
<evidence type="ECO:0000313" key="3">
    <source>
        <dbReference type="EMBL" id="MFC6061179.1"/>
    </source>
</evidence>
<dbReference type="RefSeq" id="WP_051861403.1">
    <property type="nucleotide sequence ID" value="NZ_JBHSPX010000001.1"/>
</dbReference>
<name>A0ABW1MBM3_9ACTN</name>
<reference evidence="4" key="1">
    <citation type="journal article" date="2019" name="Int. J. Syst. Evol. Microbiol.">
        <title>The Global Catalogue of Microorganisms (GCM) 10K type strain sequencing project: providing services to taxonomists for standard genome sequencing and annotation.</title>
        <authorList>
            <consortium name="The Broad Institute Genomics Platform"/>
            <consortium name="The Broad Institute Genome Sequencing Center for Infectious Disease"/>
            <person name="Wu L."/>
            <person name="Ma J."/>
        </authorList>
    </citation>
    <scope>NUCLEOTIDE SEQUENCE [LARGE SCALE GENOMIC DNA]</scope>
    <source>
        <strain evidence="4">CGMCC 1.15180</strain>
    </source>
</reference>
<dbReference type="Pfam" id="PF02467">
    <property type="entry name" value="Whib"/>
    <property type="match status" value="1"/>
</dbReference>
<feature type="compositionally biased region" description="Low complexity" evidence="1">
    <location>
        <begin position="472"/>
        <end position="488"/>
    </location>
</feature>
<proteinExistence type="predicted"/>
<sequence length="488" mass="51237">MREFEALAATAREMCASCPLWAECLQSAVVHADPYGYAAATTADDRRWMRRALKIGDAEGSLRPAGADQGTLGELTREQRRHPEASQREMAVRLGCSRSTVSRRLAQVRARTDEFTRRPRRGEAPEPELGAILDAFDALQDHLAADRGISVRVGGARSTRPGAGETDAVLHVRCDEANGGFMSGESERRIAFSLGDPAAAVRQAVLWPLARTAAPALAGAENLVAMLIAAPGSGVRPETLTSVRLARRAVESLLPDEPEPAADVESLLQGSVSVELATTNPMAALRQAFLVPLLRHLVSSLANIETVGTMLAAVPGAEAAVKEIETIRTARQYLERQLAAGVREDEAAGLPGTDAGQAAPDRPPADGSVAPAATPSGPFTPRAAGEVRAGRDLLHSVPAQLRRLSIRAAVEQAVATVPEPFTGRDLIDEVAARSGTTLPGESAKAVSNVLSAMVKSGRLRRLSRGTYVRAQGPAADAGAAGAPDTPET</sequence>
<accession>A0ABW1MBM3</accession>
<protein>
    <submittedName>
        <fullName evidence="3">WhiB family transcriptional regulator</fullName>
    </submittedName>
</protein>
<evidence type="ECO:0000259" key="2">
    <source>
        <dbReference type="PROSITE" id="PS51674"/>
    </source>
</evidence>
<organism evidence="3 4">
    <name type="scientific">Streptomyces ochraceiscleroticus</name>
    <dbReference type="NCBI Taxonomy" id="47761"/>
    <lineage>
        <taxon>Bacteria</taxon>
        <taxon>Bacillati</taxon>
        <taxon>Actinomycetota</taxon>
        <taxon>Actinomycetes</taxon>
        <taxon>Kitasatosporales</taxon>
        <taxon>Streptomycetaceae</taxon>
        <taxon>Streptomyces</taxon>
    </lineage>
</organism>
<feature type="region of interest" description="Disordered" evidence="1">
    <location>
        <begin position="469"/>
        <end position="488"/>
    </location>
</feature>
<dbReference type="Proteomes" id="UP001596139">
    <property type="component" value="Unassembled WGS sequence"/>
</dbReference>
<dbReference type="InterPro" id="IPR036388">
    <property type="entry name" value="WH-like_DNA-bd_sf"/>
</dbReference>
<dbReference type="InterPro" id="IPR034768">
    <property type="entry name" value="4FE4S_WBL"/>
</dbReference>
<dbReference type="EMBL" id="JBHSPX010000001">
    <property type="protein sequence ID" value="MFC6061179.1"/>
    <property type="molecule type" value="Genomic_DNA"/>
</dbReference>
<feature type="region of interest" description="Disordered" evidence="1">
    <location>
        <begin position="60"/>
        <end position="86"/>
    </location>
</feature>
<dbReference type="Gene3D" id="1.10.10.10">
    <property type="entry name" value="Winged helix-like DNA-binding domain superfamily/Winged helix DNA-binding domain"/>
    <property type="match status" value="1"/>
</dbReference>
<evidence type="ECO:0000313" key="4">
    <source>
        <dbReference type="Proteomes" id="UP001596139"/>
    </source>
</evidence>
<feature type="region of interest" description="Disordered" evidence="1">
    <location>
        <begin position="348"/>
        <end position="383"/>
    </location>
</feature>
<feature type="domain" description="4Fe-4S Wbl-type" evidence="2">
    <location>
        <begin position="1"/>
        <end position="48"/>
    </location>
</feature>
<feature type="compositionally biased region" description="Basic and acidic residues" evidence="1">
    <location>
        <begin position="75"/>
        <end position="86"/>
    </location>
</feature>
<keyword evidence="4" id="KW-1185">Reference proteome</keyword>
<dbReference type="PROSITE" id="PS51674">
    <property type="entry name" value="4FE4S_WBL"/>
    <property type="match status" value="1"/>
</dbReference>
<gene>
    <name evidence="3" type="ORF">ACFP4F_01260</name>
</gene>
<evidence type="ECO:0000256" key="1">
    <source>
        <dbReference type="SAM" id="MobiDB-lite"/>
    </source>
</evidence>